<dbReference type="Proteomes" id="UP001168821">
    <property type="component" value="Unassembled WGS sequence"/>
</dbReference>
<protein>
    <submittedName>
        <fullName evidence="1">Uncharacterized protein</fullName>
    </submittedName>
</protein>
<name>A0AA38MD41_9CUCU</name>
<sequence length="371" mass="42764">MKKNHPRKPSSGRCCHCSCDSPKHVASPKISNIAAERLTLLPGFLSKGVKSLKASPISDHDDSPVNPPKVRRSWRLCKKNQPMTVSGYFHKLIEDKGKSIFREIKEKLREEEPVDEGFERRIFQNLHNFELKDSEFYRKGIEEEVAAINNVLIGEGRNMSNRKRVYNEEDKENYPIKFPYVPPSSWVFQTPPNRKLSYNHVKVDDKGIKPAVIETRNEKKVVYEMNKKINVDLTGFSNNQEINIDKRYMVEVAGSTFTEEEDDKIDFLQNDSLELENHFLSLTCRPKKVGTALPRFATLKRKRDIFEPQPGCSTDADDYKPNVCFLDSLNLTSLEESFTFKFTSSDNVEGSTTGHLFDYDGNKKNSFNFRF</sequence>
<evidence type="ECO:0000313" key="1">
    <source>
        <dbReference type="EMBL" id="KAJ3651848.1"/>
    </source>
</evidence>
<dbReference type="EMBL" id="JALNTZ010000005">
    <property type="protein sequence ID" value="KAJ3651848.1"/>
    <property type="molecule type" value="Genomic_DNA"/>
</dbReference>
<evidence type="ECO:0000313" key="2">
    <source>
        <dbReference type="Proteomes" id="UP001168821"/>
    </source>
</evidence>
<gene>
    <name evidence="1" type="ORF">Zmor_017856</name>
</gene>
<keyword evidence="2" id="KW-1185">Reference proteome</keyword>
<dbReference type="AlphaFoldDB" id="A0AA38MD41"/>
<proteinExistence type="predicted"/>
<organism evidence="1 2">
    <name type="scientific">Zophobas morio</name>
    <dbReference type="NCBI Taxonomy" id="2755281"/>
    <lineage>
        <taxon>Eukaryota</taxon>
        <taxon>Metazoa</taxon>
        <taxon>Ecdysozoa</taxon>
        <taxon>Arthropoda</taxon>
        <taxon>Hexapoda</taxon>
        <taxon>Insecta</taxon>
        <taxon>Pterygota</taxon>
        <taxon>Neoptera</taxon>
        <taxon>Endopterygota</taxon>
        <taxon>Coleoptera</taxon>
        <taxon>Polyphaga</taxon>
        <taxon>Cucujiformia</taxon>
        <taxon>Tenebrionidae</taxon>
        <taxon>Zophobas</taxon>
    </lineage>
</organism>
<reference evidence="1" key="1">
    <citation type="journal article" date="2023" name="G3 (Bethesda)">
        <title>Whole genome assemblies of Zophobas morio and Tenebrio molitor.</title>
        <authorList>
            <person name="Kaur S."/>
            <person name="Stinson S.A."/>
            <person name="diCenzo G.C."/>
        </authorList>
    </citation>
    <scope>NUCLEOTIDE SEQUENCE</scope>
    <source>
        <strain evidence="1">QUZm001</strain>
    </source>
</reference>
<comment type="caution">
    <text evidence="1">The sequence shown here is derived from an EMBL/GenBank/DDBJ whole genome shotgun (WGS) entry which is preliminary data.</text>
</comment>
<accession>A0AA38MD41</accession>